<dbReference type="AlphaFoldDB" id="A0A1B6L1V1"/>
<name>A0A1B6L1V1_9HEMI</name>
<dbReference type="GO" id="GO:0016020">
    <property type="term" value="C:membrane"/>
    <property type="evidence" value="ECO:0007669"/>
    <property type="project" value="TreeGrafter"/>
</dbReference>
<accession>A0A1B6L1V1</accession>
<dbReference type="GO" id="GO:0005506">
    <property type="term" value="F:iron ion binding"/>
    <property type="evidence" value="ECO:0007669"/>
    <property type="project" value="InterPro"/>
</dbReference>
<sequence>MRRSELKEKTVKRRPNTNQAEKDNPKATENEHNEETRRNVEPKYGPLPSFPNQRVFARGVMIVATLAIVYFTSKSDKETMLARQKEQIQGRGQNVDCSPDYLKDLTVFPGCVPEKCGRYVSDRLVTEAEADILLDIGRRGLDLGSAEGGAAILDLHSGALSRGKQFVNIYSLNNTDQLFSVQDFATYRVVRTKIQHAVAHHFGIAADSVFLTHPTFFSRLTDKPAVTIHDEYWHPHVDKDTYESFHYTSLLYLSHHGVEFQGGRFVFLEPDNATVVIEPRRGRVSMFTSGKENLHYIEPITSGVRYALTVSFTCDKKFAISDPTVPVTS</sequence>
<dbReference type="GO" id="GO:0016705">
    <property type="term" value="F:oxidoreductase activity, acting on paired donors, with incorporation or reduction of molecular oxygen"/>
    <property type="evidence" value="ECO:0007669"/>
    <property type="project" value="InterPro"/>
</dbReference>
<protein>
    <recommendedName>
        <fullName evidence="7">Fe2OG dioxygenase domain-containing protein</fullName>
    </recommendedName>
</protein>
<evidence type="ECO:0000259" key="7">
    <source>
        <dbReference type="PROSITE" id="PS51471"/>
    </source>
</evidence>
<evidence type="ECO:0000256" key="4">
    <source>
        <dbReference type="ARBA" id="ARBA00023002"/>
    </source>
</evidence>
<keyword evidence="5" id="KW-0408">Iron</keyword>
<dbReference type="GO" id="GO:0031418">
    <property type="term" value="F:L-ascorbic acid binding"/>
    <property type="evidence" value="ECO:0007669"/>
    <property type="project" value="InterPro"/>
</dbReference>
<dbReference type="EMBL" id="GEBQ01022331">
    <property type="protein sequence ID" value="JAT17646.1"/>
    <property type="molecule type" value="Transcribed_RNA"/>
</dbReference>
<evidence type="ECO:0000313" key="8">
    <source>
        <dbReference type="EMBL" id="JAT17646.1"/>
    </source>
</evidence>
<gene>
    <name evidence="8" type="ORF">g.29421</name>
</gene>
<proteinExistence type="predicted"/>
<feature type="domain" description="Fe2OG dioxygenase" evidence="7">
    <location>
        <begin position="211"/>
        <end position="315"/>
    </location>
</feature>
<dbReference type="Pfam" id="PF13640">
    <property type="entry name" value="2OG-FeII_Oxy_3"/>
    <property type="match status" value="1"/>
</dbReference>
<dbReference type="PANTHER" id="PTHR14650">
    <property type="entry name" value="PROLYL HYDROXYLASE-RELATED"/>
    <property type="match status" value="1"/>
</dbReference>
<dbReference type="GO" id="GO:0051213">
    <property type="term" value="F:dioxygenase activity"/>
    <property type="evidence" value="ECO:0007669"/>
    <property type="project" value="UniProtKB-KW"/>
</dbReference>
<comment type="cofactor">
    <cofactor evidence="1">
        <name>L-ascorbate</name>
        <dbReference type="ChEBI" id="CHEBI:38290"/>
    </cofactor>
</comment>
<keyword evidence="2" id="KW-0479">Metal-binding</keyword>
<dbReference type="InterPro" id="IPR044862">
    <property type="entry name" value="Pro_4_hyd_alph_FE2OG_OXY"/>
</dbReference>
<feature type="compositionally biased region" description="Basic and acidic residues" evidence="6">
    <location>
        <begin position="20"/>
        <end position="41"/>
    </location>
</feature>
<dbReference type="PROSITE" id="PS51471">
    <property type="entry name" value="FE2OG_OXY"/>
    <property type="match status" value="1"/>
</dbReference>
<evidence type="ECO:0000256" key="2">
    <source>
        <dbReference type="ARBA" id="ARBA00022723"/>
    </source>
</evidence>
<feature type="region of interest" description="Disordered" evidence="6">
    <location>
        <begin position="1"/>
        <end position="48"/>
    </location>
</feature>
<dbReference type="SMART" id="SM00702">
    <property type="entry name" value="P4Hc"/>
    <property type="match status" value="1"/>
</dbReference>
<evidence type="ECO:0000256" key="5">
    <source>
        <dbReference type="ARBA" id="ARBA00023004"/>
    </source>
</evidence>
<dbReference type="InterPro" id="IPR005123">
    <property type="entry name" value="Oxoglu/Fe-dep_dioxygenase_dom"/>
</dbReference>
<keyword evidence="3" id="KW-0223">Dioxygenase</keyword>
<reference evidence="8" key="1">
    <citation type="submission" date="2015-11" db="EMBL/GenBank/DDBJ databases">
        <title>De novo transcriptome assembly of four potential Pierce s Disease insect vectors from Arizona vineyards.</title>
        <authorList>
            <person name="Tassone E.E."/>
        </authorList>
    </citation>
    <scope>NUCLEOTIDE SEQUENCE</scope>
</reference>
<dbReference type="InterPro" id="IPR039210">
    <property type="entry name" value="OGFOD3"/>
</dbReference>
<organism evidence="8">
    <name type="scientific">Graphocephala atropunctata</name>
    <dbReference type="NCBI Taxonomy" id="36148"/>
    <lineage>
        <taxon>Eukaryota</taxon>
        <taxon>Metazoa</taxon>
        <taxon>Ecdysozoa</taxon>
        <taxon>Arthropoda</taxon>
        <taxon>Hexapoda</taxon>
        <taxon>Insecta</taxon>
        <taxon>Pterygota</taxon>
        <taxon>Neoptera</taxon>
        <taxon>Paraneoptera</taxon>
        <taxon>Hemiptera</taxon>
        <taxon>Auchenorrhyncha</taxon>
        <taxon>Membracoidea</taxon>
        <taxon>Cicadellidae</taxon>
        <taxon>Cicadellinae</taxon>
        <taxon>Cicadellini</taxon>
        <taxon>Graphocephala</taxon>
    </lineage>
</organism>
<keyword evidence="4" id="KW-0560">Oxidoreductase</keyword>
<evidence type="ECO:0000256" key="6">
    <source>
        <dbReference type="SAM" id="MobiDB-lite"/>
    </source>
</evidence>
<evidence type="ECO:0000256" key="3">
    <source>
        <dbReference type="ARBA" id="ARBA00022964"/>
    </source>
</evidence>
<evidence type="ECO:0000256" key="1">
    <source>
        <dbReference type="ARBA" id="ARBA00001961"/>
    </source>
</evidence>
<dbReference type="PANTHER" id="PTHR14650:SF1">
    <property type="entry name" value="2-OXOGLUTARATE AND IRON-DEPENDENT OXYGENASE DOMAIN-CONTAINING PROTEIN 3"/>
    <property type="match status" value="1"/>
</dbReference>
<dbReference type="Gene3D" id="2.60.120.620">
    <property type="entry name" value="q2cbj1_9rhob like domain"/>
    <property type="match status" value="1"/>
</dbReference>
<dbReference type="InterPro" id="IPR006620">
    <property type="entry name" value="Pro_4_hyd_alph"/>
</dbReference>